<reference evidence="8 9" key="1">
    <citation type="submission" date="2017-02" db="EMBL/GenBank/DDBJ databases">
        <authorList>
            <person name="Peterson S.W."/>
        </authorList>
    </citation>
    <scope>NUCLEOTIDE SEQUENCE [LARGE SCALE GENOMIC DNA]</scope>
    <source>
        <strain evidence="8 9">CECT 9189</strain>
    </source>
</reference>
<accession>A0A1T4T531</accession>
<dbReference type="Gene3D" id="3.50.50.100">
    <property type="match status" value="1"/>
</dbReference>
<name>A0A1T4T531_9GAMM</name>
<keyword evidence="5 8" id="KW-0560">Oxidoreductase</keyword>
<dbReference type="EMBL" id="JAYXUG010000024">
    <property type="protein sequence ID" value="MEC6833666.1"/>
    <property type="molecule type" value="Genomic_DNA"/>
</dbReference>
<keyword evidence="3" id="KW-0285">Flavoprotein</keyword>
<evidence type="ECO:0000256" key="3">
    <source>
        <dbReference type="ARBA" id="ARBA00022630"/>
    </source>
</evidence>
<evidence type="ECO:0000256" key="1">
    <source>
        <dbReference type="ARBA" id="ARBA00001974"/>
    </source>
</evidence>
<sequence length="410" mass="45191">MSRIVIVGGGAAGIELSTLLAKANRKKHEIILVEPETDHYWKPRLHEIAAGTFDRELDSVCYFTHGAINGYQHYQAAMTDIDRENKMLAVRRNDGTEAMVKYDYLIVAVGAVSNDFNTTGARDNCIFLDSASQARHAWNKISQLLREGNDRTVNIVGAGATGVELAAELARVSHKLQRYNAAKLTINLIEAADRVLPNSPQKMSAKVLKELQRTNINVMLNTRISEVSEHGMVTADNQPLEADIQFWAAGVKAPEWLKGLGGLEYNRMNQIIVNANLTTTIDDSIFSLGDCASIPQADGSFVPPKAQAANRAAVHLAKSLTALLRGKELTDFEFKDGGMVVAVGHHFAVGSFAPHSKMANNLVFKGRLIRRLYDTIFRLHQRTVEGMFTVSRLIITKRLKALFQPSINGL</sequence>
<reference evidence="7 10" key="2">
    <citation type="submission" date="2024-01" db="EMBL/GenBank/DDBJ databases">
        <title>Active colonisers of the gastrointestinal tract of Atlantic salmon farmed in a warm water region.</title>
        <authorList>
            <person name="Bowman J.P."/>
        </authorList>
    </citation>
    <scope>NUCLEOTIDE SEQUENCE [LARGE SCALE GENOMIC DNA]</scope>
    <source>
        <strain evidence="7 10">S3MW1</strain>
    </source>
</reference>
<dbReference type="GO" id="GO:0003955">
    <property type="term" value="F:NAD(P)H dehydrogenase (quinone) activity"/>
    <property type="evidence" value="ECO:0007669"/>
    <property type="project" value="TreeGrafter"/>
</dbReference>
<dbReference type="EC" id="1.6.5.-" evidence="7"/>
<protein>
    <submittedName>
        <fullName evidence="7">NAD(P)/FAD-dependent oxidoreductase</fullName>
        <ecNumber evidence="7">1.6.5.-</ecNumber>
    </submittedName>
    <submittedName>
        <fullName evidence="8">NADH dehydrogenase</fullName>
        <ecNumber evidence="8">1.6.99.3</ecNumber>
    </submittedName>
</protein>
<evidence type="ECO:0000259" key="6">
    <source>
        <dbReference type="Pfam" id="PF07992"/>
    </source>
</evidence>
<dbReference type="PANTHER" id="PTHR42913:SF3">
    <property type="entry name" value="64 KDA MITOCHONDRIAL NADH DEHYDROGENASE (EUROFUNG)"/>
    <property type="match status" value="1"/>
</dbReference>
<evidence type="ECO:0000256" key="5">
    <source>
        <dbReference type="ARBA" id="ARBA00023002"/>
    </source>
</evidence>
<evidence type="ECO:0000313" key="8">
    <source>
        <dbReference type="EMBL" id="SKA35419.1"/>
    </source>
</evidence>
<dbReference type="PRINTS" id="PR00368">
    <property type="entry name" value="FADPNR"/>
</dbReference>
<dbReference type="OrthoDB" id="9781621at2"/>
<dbReference type="Pfam" id="PF07992">
    <property type="entry name" value="Pyr_redox_2"/>
    <property type="match status" value="1"/>
</dbReference>
<comment type="cofactor">
    <cofactor evidence="1">
        <name>FAD</name>
        <dbReference type="ChEBI" id="CHEBI:57692"/>
    </cofactor>
</comment>
<dbReference type="SUPFAM" id="SSF51905">
    <property type="entry name" value="FAD/NAD(P)-binding domain"/>
    <property type="match status" value="2"/>
</dbReference>
<dbReference type="EMBL" id="FUWP01000009">
    <property type="protein sequence ID" value="SKA35419.1"/>
    <property type="molecule type" value="Genomic_DNA"/>
</dbReference>
<proteinExistence type="inferred from homology"/>
<gene>
    <name evidence="8" type="primary">ndh_2</name>
    <name evidence="8" type="ORF">CZ814_01950</name>
    <name evidence="7" type="ORF">VXS06_18020</name>
</gene>
<feature type="domain" description="FAD/NAD(P)-binding" evidence="6">
    <location>
        <begin position="3"/>
        <end position="311"/>
    </location>
</feature>
<evidence type="ECO:0000313" key="9">
    <source>
        <dbReference type="Proteomes" id="UP000191116"/>
    </source>
</evidence>
<dbReference type="PANTHER" id="PTHR42913">
    <property type="entry name" value="APOPTOSIS-INDUCING FACTOR 1"/>
    <property type="match status" value="1"/>
</dbReference>
<evidence type="ECO:0000256" key="4">
    <source>
        <dbReference type="ARBA" id="ARBA00022827"/>
    </source>
</evidence>
<dbReference type="PRINTS" id="PR00469">
    <property type="entry name" value="PNDRDTASEII"/>
</dbReference>
<dbReference type="Proteomes" id="UP000191116">
    <property type="component" value="Unassembled WGS sequence"/>
</dbReference>
<comment type="similarity">
    <text evidence="2">Belongs to the NADH dehydrogenase family.</text>
</comment>
<keyword evidence="4" id="KW-0274">FAD</keyword>
<evidence type="ECO:0000256" key="2">
    <source>
        <dbReference type="ARBA" id="ARBA00005272"/>
    </source>
</evidence>
<evidence type="ECO:0000313" key="10">
    <source>
        <dbReference type="Proteomes" id="UP001306119"/>
    </source>
</evidence>
<dbReference type="AlphaFoldDB" id="A0A1T4T531"/>
<evidence type="ECO:0000313" key="7">
    <source>
        <dbReference type="EMBL" id="MEC6833666.1"/>
    </source>
</evidence>
<dbReference type="GO" id="GO:0019646">
    <property type="term" value="P:aerobic electron transport chain"/>
    <property type="evidence" value="ECO:0007669"/>
    <property type="project" value="TreeGrafter"/>
</dbReference>
<dbReference type="InterPro" id="IPR051169">
    <property type="entry name" value="NADH-Q_oxidoreductase"/>
</dbReference>
<organism evidence="8 9">
    <name type="scientific">Photobacterium toruni</name>
    <dbReference type="NCBI Taxonomy" id="1935446"/>
    <lineage>
        <taxon>Bacteria</taxon>
        <taxon>Pseudomonadati</taxon>
        <taxon>Pseudomonadota</taxon>
        <taxon>Gammaproteobacteria</taxon>
        <taxon>Vibrionales</taxon>
        <taxon>Vibrionaceae</taxon>
        <taxon>Photobacterium</taxon>
    </lineage>
</organism>
<dbReference type="RefSeq" id="WP_080174777.1">
    <property type="nucleotide sequence ID" value="NZ_AP024854.1"/>
</dbReference>
<keyword evidence="10" id="KW-1185">Reference proteome</keyword>
<dbReference type="Proteomes" id="UP001306119">
    <property type="component" value="Unassembled WGS sequence"/>
</dbReference>
<dbReference type="EC" id="1.6.99.3" evidence="8"/>
<dbReference type="InterPro" id="IPR036188">
    <property type="entry name" value="FAD/NAD-bd_sf"/>
</dbReference>
<dbReference type="InterPro" id="IPR023753">
    <property type="entry name" value="FAD/NAD-binding_dom"/>
</dbReference>